<dbReference type="EMBL" id="BAAAEI010000002">
    <property type="protein sequence ID" value="GAA0341856.1"/>
    <property type="molecule type" value="Genomic_DNA"/>
</dbReference>
<comment type="similarity">
    <text evidence="1">Belongs to the short-chain dehydrogenases/reductases (SDR) family.</text>
</comment>
<dbReference type="PRINTS" id="PR00080">
    <property type="entry name" value="SDRFAMILY"/>
</dbReference>
<evidence type="ECO:0000256" key="2">
    <source>
        <dbReference type="ARBA" id="ARBA00023002"/>
    </source>
</evidence>
<dbReference type="Pfam" id="PF13561">
    <property type="entry name" value="adh_short_C2"/>
    <property type="match status" value="1"/>
</dbReference>
<dbReference type="PANTHER" id="PTHR48107:SF7">
    <property type="entry name" value="RE15974P"/>
    <property type="match status" value="1"/>
</dbReference>
<dbReference type="RefSeq" id="WP_343840910.1">
    <property type="nucleotide sequence ID" value="NZ_BAAAEI010000002.1"/>
</dbReference>
<keyword evidence="2" id="KW-0560">Oxidoreductase</keyword>
<dbReference type="Proteomes" id="UP001501757">
    <property type="component" value="Unassembled WGS sequence"/>
</dbReference>
<reference evidence="4" key="1">
    <citation type="journal article" date="2019" name="Int. J. Syst. Evol. Microbiol.">
        <title>The Global Catalogue of Microorganisms (GCM) 10K type strain sequencing project: providing services to taxonomists for standard genome sequencing and annotation.</title>
        <authorList>
            <consortium name="The Broad Institute Genomics Platform"/>
            <consortium name="The Broad Institute Genome Sequencing Center for Infectious Disease"/>
            <person name="Wu L."/>
            <person name="Ma J."/>
        </authorList>
    </citation>
    <scope>NUCLEOTIDE SEQUENCE [LARGE SCALE GENOMIC DNA]</scope>
    <source>
        <strain evidence="4">JCM 13378</strain>
    </source>
</reference>
<organism evidence="3 4">
    <name type="scientific">Bowmanella denitrificans</name>
    <dbReference type="NCBI Taxonomy" id="366582"/>
    <lineage>
        <taxon>Bacteria</taxon>
        <taxon>Pseudomonadati</taxon>
        <taxon>Pseudomonadota</taxon>
        <taxon>Gammaproteobacteria</taxon>
        <taxon>Alteromonadales</taxon>
        <taxon>Alteromonadaceae</taxon>
        <taxon>Bowmanella</taxon>
    </lineage>
</organism>
<dbReference type="Gene3D" id="3.40.50.720">
    <property type="entry name" value="NAD(P)-binding Rossmann-like Domain"/>
    <property type="match status" value="1"/>
</dbReference>
<dbReference type="CDD" id="cd05362">
    <property type="entry name" value="THN_reductase-like_SDR_c"/>
    <property type="match status" value="1"/>
</dbReference>
<proteinExistence type="inferred from homology"/>
<keyword evidence="4" id="KW-1185">Reference proteome</keyword>
<dbReference type="SUPFAM" id="SSF51735">
    <property type="entry name" value="NAD(P)-binding Rossmann-fold domains"/>
    <property type="match status" value="1"/>
</dbReference>
<protein>
    <submittedName>
        <fullName evidence="3">SDR family oxidoreductase</fullName>
    </submittedName>
</protein>
<accession>A0ABP3GC45</accession>
<evidence type="ECO:0000256" key="1">
    <source>
        <dbReference type="ARBA" id="ARBA00006484"/>
    </source>
</evidence>
<dbReference type="InterPro" id="IPR002347">
    <property type="entry name" value="SDR_fam"/>
</dbReference>
<name>A0ABP3GC45_9ALTE</name>
<comment type="caution">
    <text evidence="3">The sequence shown here is derived from an EMBL/GenBank/DDBJ whole genome shotgun (WGS) entry which is preliminary data.</text>
</comment>
<gene>
    <name evidence="3" type="ORF">GCM10009092_03020</name>
</gene>
<sequence length="254" mass="27422">MQQSLTGNQPKVALITGAARNMGRAFALGLAEDGVDILVHYHSDSSKIQALETAEKVQNLGRRALTYQADLTDSAQVNGLFSAIHQEFGRLDIVVNNAGTVIKKPFVDYTEADFDKAFNTNSKAVFLVMQQAARYLQDQGRVINMGTSLLAAFTGHYGLYAGSKAPLEDFSRALAKEIGHRGITVNTVAPGPIDTAFFHGEEDEQSTAYLKAASVQGRLGKVEDIVPVIRFLASPQAAWVTGQTLFVNGGFVTR</sequence>
<dbReference type="InterPro" id="IPR036291">
    <property type="entry name" value="NAD(P)-bd_dom_sf"/>
</dbReference>
<dbReference type="PRINTS" id="PR00081">
    <property type="entry name" value="GDHRDH"/>
</dbReference>
<dbReference type="PANTHER" id="PTHR48107">
    <property type="entry name" value="NADPH-DEPENDENT ALDEHYDE REDUCTASE-LIKE PROTEIN, CHLOROPLASTIC-RELATED"/>
    <property type="match status" value="1"/>
</dbReference>
<evidence type="ECO:0000313" key="3">
    <source>
        <dbReference type="EMBL" id="GAA0341856.1"/>
    </source>
</evidence>
<evidence type="ECO:0000313" key="4">
    <source>
        <dbReference type="Proteomes" id="UP001501757"/>
    </source>
</evidence>